<evidence type="ECO:0000256" key="1">
    <source>
        <dbReference type="ARBA" id="ARBA00022801"/>
    </source>
</evidence>
<gene>
    <name evidence="4" type="ORF">FYJ85_18185</name>
</gene>
<protein>
    <submittedName>
        <fullName evidence="4">9-O-acetylesterase</fullName>
    </submittedName>
</protein>
<name>A0A844G999_9BACT</name>
<sequence length="654" mass="71212">MLKLAALFGDNAVLQRDRAVPVWGWCAPFRRVRATLGDGSAETRSGADGKFLLRFPPMPSAVRLTLQVTELESGETATAQNIALGEVWLASGQSNMEFKVSSLADGGAELRRRADAGELDAVRMLTVPRNALLTPARDVDAAWQTASAATIDDWSAVALFFAKKLADELAVPVGVLASSWGGTIAEAWTSGETLARNPDIARAYSEYLLRTGSTEYWDSLSPEELEIPMRNFETALFTHLPPEPENSGFSAGWAESAYDDSNWDRTALPAQWKEFDLNTNGTVWFRRKVEIPAEWAGRELILTLGAVDKHDITYFDGVEVGRTGSGYDTSCWDVCRVYRIPSELVRPGLRVIAVRDYSFAYDGGLTGPASGMKLAPADAEREKISIAGEWSYKIETDLGPAFPHLSGMGLCCPNSFSILFDNMIRPLVPAALRGVIWYQGESNAIRFHQYERLMRDLIADWRFHFAQGDIPFLQVLLAGYRTAMDYDPNSEWAPIREAQSRAAAATGNLVASAVDAGDAADIHPKDKQTVGERLAAAALMQAYGGKEEGSGPVFRSQTRSGDALLLSFDHAAGGLIAPDGRPHGFWIAGNDRVFKPAEAVIAGVKVAVSSPQVPEPVAVRYGWSDNPRSADLRNSAGLPALPFRTDKFDDGENE</sequence>
<dbReference type="SUPFAM" id="SSF52266">
    <property type="entry name" value="SGNH hydrolase"/>
    <property type="match status" value="1"/>
</dbReference>
<dbReference type="InterPro" id="IPR039329">
    <property type="entry name" value="SIAE"/>
</dbReference>
<dbReference type="Pfam" id="PF03629">
    <property type="entry name" value="SASA"/>
    <property type="match status" value="1"/>
</dbReference>
<feature type="domain" description="Sialate O-acetylesterase" evidence="3">
    <location>
        <begin position="421"/>
        <end position="539"/>
    </location>
</feature>
<keyword evidence="5" id="KW-1185">Reference proteome</keyword>
<dbReference type="PANTHER" id="PTHR22901">
    <property type="entry name" value="SIALATE O-ACETYLESTERASE"/>
    <property type="match status" value="1"/>
</dbReference>
<dbReference type="Proteomes" id="UP000435649">
    <property type="component" value="Unassembled WGS sequence"/>
</dbReference>
<dbReference type="GO" id="GO:0005975">
    <property type="term" value="P:carbohydrate metabolic process"/>
    <property type="evidence" value="ECO:0007669"/>
    <property type="project" value="TreeGrafter"/>
</dbReference>
<dbReference type="SUPFAM" id="SSF49785">
    <property type="entry name" value="Galactose-binding domain-like"/>
    <property type="match status" value="1"/>
</dbReference>
<dbReference type="PANTHER" id="PTHR22901:SF0">
    <property type="entry name" value="SIALATE O-ACETYLESTERASE"/>
    <property type="match status" value="1"/>
</dbReference>
<evidence type="ECO:0000313" key="5">
    <source>
        <dbReference type="Proteomes" id="UP000435649"/>
    </source>
</evidence>
<dbReference type="InterPro" id="IPR008979">
    <property type="entry name" value="Galactose-bd-like_sf"/>
</dbReference>
<comment type="caution">
    <text evidence="4">The sequence shown here is derived from an EMBL/GenBank/DDBJ whole genome shotgun (WGS) entry which is preliminary data.</text>
</comment>
<evidence type="ECO:0000256" key="2">
    <source>
        <dbReference type="SAM" id="MobiDB-lite"/>
    </source>
</evidence>
<dbReference type="InterPro" id="IPR036514">
    <property type="entry name" value="SGNH_hydro_sf"/>
</dbReference>
<dbReference type="Gene3D" id="2.60.120.260">
    <property type="entry name" value="Galactose-binding domain-like"/>
    <property type="match status" value="1"/>
</dbReference>
<dbReference type="GO" id="GO:0001681">
    <property type="term" value="F:sialate O-acetylesterase activity"/>
    <property type="evidence" value="ECO:0007669"/>
    <property type="project" value="InterPro"/>
</dbReference>
<feature type="compositionally biased region" description="Basic and acidic residues" evidence="2">
    <location>
        <begin position="644"/>
        <end position="654"/>
    </location>
</feature>
<evidence type="ECO:0000313" key="4">
    <source>
        <dbReference type="EMBL" id="MST98968.1"/>
    </source>
</evidence>
<proteinExistence type="predicted"/>
<dbReference type="InterPro" id="IPR005181">
    <property type="entry name" value="SASA"/>
</dbReference>
<reference evidence="4 5" key="1">
    <citation type="submission" date="2019-08" db="EMBL/GenBank/DDBJ databases">
        <title>In-depth cultivation of the pig gut microbiome towards novel bacterial diversity and tailored functional studies.</title>
        <authorList>
            <person name="Wylensek D."/>
            <person name="Hitch T.C.A."/>
            <person name="Clavel T."/>
        </authorList>
    </citation>
    <scope>NUCLEOTIDE SEQUENCE [LARGE SCALE GENOMIC DNA]</scope>
    <source>
        <strain evidence="4 5">BBE-744-WT-12</strain>
    </source>
</reference>
<dbReference type="Gene3D" id="3.40.50.1110">
    <property type="entry name" value="SGNH hydrolase"/>
    <property type="match status" value="2"/>
</dbReference>
<organism evidence="4 5">
    <name type="scientific">Victivallis lenta</name>
    <dbReference type="NCBI Taxonomy" id="2606640"/>
    <lineage>
        <taxon>Bacteria</taxon>
        <taxon>Pseudomonadati</taxon>
        <taxon>Lentisphaerota</taxon>
        <taxon>Lentisphaeria</taxon>
        <taxon>Victivallales</taxon>
        <taxon>Victivallaceae</taxon>
        <taxon>Victivallis</taxon>
    </lineage>
</organism>
<accession>A0A844G999</accession>
<evidence type="ECO:0000259" key="3">
    <source>
        <dbReference type="Pfam" id="PF03629"/>
    </source>
</evidence>
<dbReference type="RefSeq" id="WP_106052660.1">
    <property type="nucleotide sequence ID" value="NZ_CALXOB010000059.1"/>
</dbReference>
<keyword evidence="1" id="KW-0378">Hydrolase</keyword>
<dbReference type="EMBL" id="VUNS01000026">
    <property type="protein sequence ID" value="MST98968.1"/>
    <property type="molecule type" value="Genomic_DNA"/>
</dbReference>
<feature type="region of interest" description="Disordered" evidence="2">
    <location>
        <begin position="624"/>
        <end position="654"/>
    </location>
</feature>
<dbReference type="AlphaFoldDB" id="A0A844G999"/>